<dbReference type="SUPFAM" id="SSF101898">
    <property type="entry name" value="NHL repeat"/>
    <property type="match status" value="1"/>
</dbReference>
<dbReference type="PANTHER" id="PTHR46388">
    <property type="entry name" value="NHL REPEAT-CONTAINING PROTEIN 2"/>
    <property type="match status" value="1"/>
</dbReference>
<dbReference type="Gene3D" id="2.120.10.30">
    <property type="entry name" value="TolB, C-terminal domain"/>
    <property type="match status" value="2"/>
</dbReference>
<accession>A0AAE0G3S2</accession>
<dbReference type="EMBL" id="LGRX02010047">
    <property type="protein sequence ID" value="KAK3271049.1"/>
    <property type="molecule type" value="Genomic_DNA"/>
</dbReference>
<feature type="signal peptide" evidence="1">
    <location>
        <begin position="1"/>
        <end position="22"/>
    </location>
</feature>
<evidence type="ECO:0008006" key="4">
    <source>
        <dbReference type="Google" id="ProtNLM"/>
    </source>
</evidence>
<dbReference type="PANTHER" id="PTHR46388:SF2">
    <property type="entry name" value="NHL REPEAT-CONTAINING PROTEIN 2"/>
    <property type="match status" value="1"/>
</dbReference>
<proteinExistence type="predicted"/>
<dbReference type="InterPro" id="IPR011042">
    <property type="entry name" value="6-blade_b-propeller_TolB-like"/>
</dbReference>
<organism evidence="2 3">
    <name type="scientific">Cymbomonas tetramitiformis</name>
    <dbReference type="NCBI Taxonomy" id="36881"/>
    <lineage>
        <taxon>Eukaryota</taxon>
        <taxon>Viridiplantae</taxon>
        <taxon>Chlorophyta</taxon>
        <taxon>Pyramimonadophyceae</taxon>
        <taxon>Pyramimonadales</taxon>
        <taxon>Pyramimonadaceae</taxon>
        <taxon>Cymbomonas</taxon>
    </lineage>
</organism>
<evidence type="ECO:0000256" key="1">
    <source>
        <dbReference type="SAM" id="SignalP"/>
    </source>
</evidence>
<feature type="non-terminal residue" evidence="2">
    <location>
        <position position="340"/>
    </location>
</feature>
<sequence length="340" mass="35760">MQTGAIHFLLLAIICNLETYHAASSYGTVKTLAGSISGREDGTGTYALFNEPRGMAISSGNTFMFVADTMNHKIRKVTFPTSSYTAGMYATNCTNGFLTSYSSTTAASCESYCLADTSCNGFVHSYNDECITSSLPSCLLDTTCTESVNITRCFYSYNGPAVETVAGGGDFGRTSGFFDSFGTSALLNMPYSIALTSNNLLMYVTEAGNNIVRKIDISNSYRVTHLAGGGRVGTFADIGDGTGTSAGFSFPTGMVLSSDDSTLYIADSANNKIRKLVVSSAEVTTILGGSGTDISGMSLDGTGTAMLLSLPMGIAMSVDATQLYISELGNHRLVKMTLET</sequence>
<reference evidence="2 3" key="1">
    <citation type="journal article" date="2015" name="Genome Biol. Evol.">
        <title>Comparative Genomics of a Bacterivorous Green Alga Reveals Evolutionary Causalities and Consequences of Phago-Mixotrophic Mode of Nutrition.</title>
        <authorList>
            <person name="Burns J.A."/>
            <person name="Paasch A."/>
            <person name="Narechania A."/>
            <person name="Kim E."/>
        </authorList>
    </citation>
    <scope>NUCLEOTIDE SEQUENCE [LARGE SCALE GENOMIC DNA]</scope>
    <source>
        <strain evidence="2 3">PLY_AMNH</strain>
    </source>
</reference>
<gene>
    <name evidence="2" type="ORF">CYMTET_20581</name>
</gene>
<keyword evidence="1" id="KW-0732">Signal</keyword>
<evidence type="ECO:0000313" key="2">
    <source>
        <dbReference type="EMBL" id="KAK3271049.1"/>
    </source>
</evidence>
<dbReference type="AlphaFoldDB" id="A0AAE0G3S2"/>
<keyword evidence="3" id="KW-1185">Reference proteome</keyword>
<dbReference type="Proteomes" id="UP001190700">
    <property type="component" value="Unassembled WGS sequence"/>
</dbReference>
<name>A0AAE0G3S2_9CHLO</name>
<evidence type="ECO:0000313" key="3">
    <source>
        <dbReference type="Proteomes" id="UP001190700"/>
    </source>
</evidence>
<feature type="chain" id="PRO_5041924904" description="NHL repeat-containing protein" evidence="1">
    <location>
        <begin position="23"/>
        <end position="340"/>
    </location>
</feature>
<protein>
    <recommendedName>
        <fullName evidence="4">NHL repeat-containing protein</fullName>
    </recommendedName>
</protein>
<comment type="caution">
    <text evidence="2">The sequence shown here is derived from an EMBL/GenBank/DDBJ whole genome shotgun (WGS) entry which is preliminary data.</text>
</comment>